<dbReference type="InterPro" id="IPR006912">
    <property type="entry name" value="Harbinger_derived_prot"/>
</dbReference>
<comment type="caution">
    <text evidence="2">The sequence shown here is derived from an EMBL/GenBank/DDBJ whole genome shotgun (WGS) entry which is preliminary data.</text>
</comment>
<protein>
    <submittedName>
        <fullName evidence="2">Uncharacterized protein</fullName>
    </submittedName>
</protein>
<keyword evidence="3" id="KW-1185">Reference proteome</keyword>
<feature type="region of interest" description="Disordered" evidence="1">
    <location>
        <begin position="1"/>
        <end position="20"/>
    </location>
</feature>
<dbReference type="EMBL" id="SMOL01000553">
    <property type="protein sequence ID" value="KAB2608496.1"/>
    <property type="molecule type" value="Genomic_DNA"/>
</dbReference>
<reference evidence="2 3" key="1">
    <citation type="submission" date="2019-09" db="EMBL/GenBank/DDBJ databases">
        <authorList>
            <person name="Ou C."/>
        </authorList>
    </citation>
    <scope>NUCLEOTIDE SEQUENCE [LARGE SCALE GENOMIC DNA]</scope>
    <source>
        <strain evidence="2">S2</strain>
        <tissue evidence="2">Leaf</tissue>
    </source>
</reference>
<dbReference type="PANTHER" id="PTHR47150">
    <property type="entry name" value="OS12G0169200 PROTEIN"/>
    <property type="match status" value="1"/>
</dbReference>
<dbReference type="OrthoDB" id="1164834at2759"/>
<sequence length="258" mass="29219">MNSNFGSSSDSNFGSSSDSKLEAKWVQMRREDEESDEEVQVRRNKQNIAAAMAAAMVCQPTEEQPQLGGSIVVLGCSPLFNNLTEGKAPQLHYYINNRQYNMEYYLADGIYPKWATLVQAIPNPRNDAKKLFTIHQEAYRKDVEKAFDGYIDGESDDNQEDPNRSRRARAKIYDGPNLPFNPRTGSISINEYMRNVPARGRLVGARATVENFSKNMGMFLRTSAVTRGKGVTTLLHTSEWAFGFPYIPIYLYFSQKLI</sequence>
<organism evidence="2 3">
    <name type="scientific">Pyrus ussuriensis x Pyrus communis</name>
    <dbReference type="NCBI Taxonomy" id="2448454"/>
    <lineage>
        <taxon>Eukaryota</taxon>
        <taxon>Viridiplantae</taxon>
        <taxon>Streptophyta</taxon>
        <taxon>Embryophyta</taxon>
        <taxon>Tracheophyta</taxon>
        <taxon>Spermatophyta</taxon>
        <taxon>Magnoliopsida</taxon>
        <taxon>eudicotyledons</taxon>
        <taxon>Gunneridae</taxon>
        <taxon>Pentapetalae</taxon>
        <taxon>rosids</taxon>
        <taxon>fabids</taxon>
        <taxon>Rosales</taxon>
        <taxon>Rosaceae</taxon>
        <taxon>Amygdaloideae</taxon>
        <taxon>Maleae</taxon>
        <taxon>Pyrus</taxon>
    </lineage>
</organism>
<dbReference type="PANTHER" id="PTHR47150:SF7">
    <property type="entry name" value="NUCLEASE"/>
    <property type="match status" value="1"/>
</dbReference>
<evidence type="ECO:0000313" key="2">
    <source>
        <dbReference type="EMBL" id="KAB2608496.1"/>
    </source>
</evidence>
<evidence type="ECO:0000313" key="3">
    <source>
        <dbReference type="Proteomes" id="UP000327157"/>
    </source>
</evidence>
<dbReference type="AlphaFoldDB" id="A0A5N5FZG4"/>
<name>A0A5N5FZG4_9ROSA</name>
<dbReference type="Pfam" id="PF04827">
    <property type="entry name" value="Plant_tran"/>
    <property type="match status" value="1"/>
</dbReference>
<dbReference type="Proteomes" id="UP000327157">
    <property type="component" value="Chromosome 14"/>
</dbReference>
<reference evidence="3" key="2">
    <citation type="submission" date="2019-10" db="EMBL/GenBank/DDBJ databases">
        <title>A de novo genome assembly of a pear dwarfing rootstock.</title>
        <authorList>
            <person name="Wang F."/>
            <person name="Wang J."/>
            <person name="Li S."/>
            <person name="Zhang Y."/>
            <person name="Fang M."/>
            <person name="Ma L."/>
            <person name="Zhao Y."/>
            <person name="Jiang S."/>
        </authorList>
    </citation>
    <scope>NUCLEOTIDE SEQUENCE [LARGE SCALE GENOMIC DNA]</scope>
</reference>
<gene>
    <name evidence="2" type="ORF">D8674_011664</name>
</gene>
<accession>A0A5N5FZG4</accession>
<evidence type="ECO:0000256" key="1">
    <source>
        <dbReference type="SAM" id="MobiDB-lite"/>
    </source>
</evidence>
<feature type="compositionally biased region" description="Low complexity" evidence="1">
    <location>
        <begin position="1"/>
        <end position="18"/>
    </location>
</feature>
<proteinExistence type="predicted"/>
<reference evidence="2 3" key="3">
    <citation type="submission" date="2019-11" db="EMBL/GenBank/DDBJ databases">
        <title>A de novo genome assembly of a pear dwarfing rootstock.</title>
        <authorList>
            <person name="Wang F."/>
            <person name="Wang J."/>
            <person name="Li S."/>
            <person name="Zhang Y."/>
            <person name="Fang M."/>
            <person name="Ma L."/>
            <person name="Zhao Y."/>
            <person name="Jiang S."/>
        </authorList>
    </citation>
    <scope>NUCLEOTIDE SEQUENCE [LARGE SCALE GENOMIC DNA]</scope>
    <source>
        <strain evidence="2">S2</strain>
        <tissue evidence="2">Leaf</tissue>
    </source>
</reference>